<feature type="compositionally biased region" description="Polar residues" evidence="1">
    <location>
        <begin position="72"/>
        <end position="81"/>
    </location>
</feature>
<sequence>MNPTGVSADEIVYLATALYNGVNFNDAKNDCGKPFRFRLAWDVSLTHAKFMPAGNGDVGQSSAESSLDELGDSNNSGTLSTKNEKSAERQRSETHPVGKKKAKKEDFKVKQKEKQLSPAAEAVAVKREKQCSEVAF</sequence>
<name>A0A2V3IJ78_9FLOR</name>
<reference evidence="2 3" key="1">
    <citation type="journal article" date="2018" name="Mol. Biol. Evol.">
        <title>Analysis of the draft genome of the red seaweed Gracilariopsis chorda provides insights into genome size evolution in Rhodophyta.</title>
        <authorList>
            <person name="Lee J."/>
            <person name="Yang E.C."/>
            <person name="Graf L."/>
            <person name="Yang J.H."/>
            <person name="Qiu H."/>
            <person name="Zel Zion U."/>
            <person name="Chan C.X."/>
            <person name="Stephens T.G."/>
            <person name="Weber A.P.M."/>
            <person name="Boo G.H."/>
            <person name="Boo S.M."/>
            <person name="Kim K.M."/>
            <person name="Shin Y."/>
            <person name="Jung M."/>
            <person name="Lee S.J."/>
            <person name="Yim H.S."/>
            <person name="Lee J.H."/>
            <person name="Bhattacharya D."/>
            <person name="Yoon H.S."/>
        </authorList>
    </citation>
    <scope>NUCLEOTIDE SEQUENCE [LARGE SCALE GENOMIC DNA]</scope>
    <source>
        <strain evidence="2 3">SKKU-2015</strain>
        <tissue evidence="2">Whole body</tissue>
    </source>
</reference>
<dbReference type="EMBL" id="NBIV01000176">
    <property type="protein sequence ID" value="PXF42121.1"/>
    <property type="molecule type" value="Genomic_DNA"/>
</dbReference>
<gene>
    <name evidence="2" type="ORF">BWQ96_08153</name>
</gene>
<evidence type="ECO:0000256" key="1">
    <source>
        <dbReference type="SAM" id="MobiDB-lite"/>
    </source>
</evidence>
<dbReference type="AlphaFoldDB" id="A0A2V3IJ78"/>
<comment type="caution">
    <text evidence="2">The sequence shown here is derived from an EMBL/GenBank/DDBJ whole genome shotgun (WGS) entry which is preliminary data.</text>
</comment>
<protein>
    <submittedName>
        <fullName evidence="2">Uncharacterized protein</fullName>
    </submittedName>
</protein>
<feature type="compositionally biased region" description="Basic and acidic residues" evidence="1">
    <location>
        <begin position="82"/>
        <end position="96"/>
    </location>
</feature>
<keyword evidence="3" id="KW-1185">Reference proteome</keyword>
<accession>A0A2V3IJ78</accession>
<evidence type="ECO:0000313" key="2">
    <source>
        <dbReference type="EMBL" id="PXF42121.1"/>
    </source>
</evidence>
<dbReference type="Proteomes" id="UP000247409">
    <property type="component" value="Unassembled WGS sequence"/>
</dbReference>
<feature type="compositionally biased region" description="Basic and acidic residues" evidence="1">
    <location>
        <begin position="103"/>
        <end position="115"/>
    </location>
</feature>
<evidence type="ECO:0000313" key="3">
    <source>
        <dbReference type="Proteomes" id="UP000247409"/>
    </source>
</evidence>
<proteinExistence type="predicted"/>
<organism evidence="2 3">
    <name type="scientific">Gracilariopsis chorda</name>
    <dbReference type="NCBI Taxonomy" id="448386"/>
    <lineage>
        <taxon>Eukaryota</taxon>
        <taxon>Rhodophyta</taxon>
        <taxon>Florideophyceae</taxon>
        <taxon>Rhodymeniophycidae</taxon>
        <taxon>Gracilariales</taxon>
        <taxon>Gracilariaceae</taxon>
        <taxon>Gracilariopsis</taxon>
    </lineage>
</organism>
<feature type="region of interest" description="Disordered" evidence="1">
    <location>
        <begin position="51"/>
        <end position="124"/>
    </location>
</feature>